<reference evidence="1 2" key="1">
    <citation type="submission" date="2020-07" db="EMBL/GenBank/DDBJ databases">
        <title>Sequencing the genomes of 1000 actinobacteria strains.</title>
        <authorList>
            <person name="Klenk H.-P."/>
        </authorList>
    </citation>
    <scope>NUCLEOTIDE SEQUENCE [LARGE SCALE GENOMIC DNA]</scope>
    <source>
        <strain evidence="1 2">DSM 7487</strain>
    </source>
</reference>
<dbReference type="EMBL" id="JACCBB010000001">
    <property type="protein sequence ID" value="NYD22608.1"/>
    <property type="molecule type" value="Genomic_DNA"/>
</dbReference>
<keyword evidence="2" id="KW-1185">Reference proteome</keyword>
<evidence type="ECO:0000313" key="2">
    <source>
        <dbReference type="Proteomes" id="UP000521922"/>
    </source>
</evidence>
<protein>
    <submittedName>
        <fullName evidence="1">Uncharacterized protein</fullName>
    </submittedName>
</protein>
<dbReference type="Proteomes" id="UP000521922">
    <property type="component" value="Unassembled WGS sequence"/>
</dbReference>
<dbReference type="AlphaFoldDB" id="A0A7Y9DL45"/>
<comment type="caution">
    <text evidence="1">The sequence shown here is derived from an EMBL/GenBank/DDBJ whole genome shotgun (WGS) entry which is preliminary data.</text>
</comment>
<name>A0A7Y9DL45_9ACTN</name>
<proteinExistence type="predicted"/>
<accession>A0A7Y9DL45</accession>
<evidence type="ECO:0000313" key="1">
    <source>
        <dbReference type="EMBL" id="NYD22608.1"/>
    </source>
</evidence>
<organism evidence="1 2">
    <name type="scientific">Kineococcus aurantiacus</name>
    <dbReference type="NCBI Taxonomy" id="37633"/>
    <lineage>
        <taxon>Bacteria</taxon>
        <taxon>Bacillati</taxon>
        <taxon>Actinomycetota</taxon>
        <taxon>Actinomycetes</taxon>
        <taxon>Kineosporiales</taxon>
        <taxon>Kineosporiaceae</taxon>
        <taxon>Kineococcus</taxon>
    </lineage>
</organism>
<sequence length="198" mass="21536">MTTDDPSDGSSPYPQPWEVGQRPWKPWLVEDSEATWRSLGAVVHGPVLLAKVPGIAIGLRCLFAHPDRLTAWLVARADAAFIPQVLPPRSDAEAAVQSALWEHWPGPPNDPLVHAFVDHVPQRLFLGERNDGYRGHDVLRLSCAVRIFGLPTDDELGLEVSWGPALAPTTTTLDLPDLRRIAASAVSFVDDGPVPPAI</sequence>
<dbReference type="RefSeq" id="WP_179751703.1">
    <property type="nucleotide sequence ID" value="NZ_BAAAGN010000034.1"/>
</dbReference>
<gene>
    <name evidence="1" type="ORF">BJ968_002148</name>
</gene>